<dbReference type="Proteomes" id="UP000766550">
    <property type="component" value="Unassembled WGS sequence"/>
</dbReference>
<keyword evidence="5" id="KW-0966">Cell projection</keyword>
<keyword evidence="6" id="KW-1185">Reference proteome</keyword>
<keyword evidence="5" id="KW-0969">Cilium</keyword>
<feature type="region of interest" description="Disordered" evidence="3">
    <location>
        <begin position="19"/>
        <end position="45"/>
    </location>
</feature>
<evidence type="ECO:0000256" key="1">
    <source>
        <dbReference type="ARBA" id="ARBA00004618"/>
    </source>
</evidence>
<dbReference type="InterPro" id="IPR006752">
    <property type="entry name" value="Arch_fla_DE"/>
</dbReference>
<dbReference type="GO" id="GO:0097589">
    <property type="term" value="C:archaeal-type flagellum"/>
    <property type="evidence" value="ECO:0007669"/>
    <property type="project" value="UniProtKB-SubCell"/>
</dbReference>
<gene>
    <name evidence="5" type="ORF">KTS45_10660</name>
</gene>
<keyword evidence="5" id="KW-0282">Flagellum</keyword>
<sequence>MTINPRDYDLDELRKIARQRGDRENGNGLGEGGIPDPGDLDVGLEDGDEEVVAGSSLRSGLYRELLPFLAGDSQEKPYLGTLPETYAAEFVVFEWLEFLLMHSGYQGADEALAYYESIDWITEEVEADLSDYLLGIDESATNDGNDLSVDDHMLSLVYVAKLAAMT</sequence>
<evidence type="ECO:0000313" key="5">
    <source>
        <dbReference type="EMBL" id="MBV0924658.1"/>
    </source>
</evidence>
<keyword evidence="2" id="KW-0974">Archaeal flagellum</keyword>
<accession>A0A8J8C736</accession>
<reference evidence="5 6" key="1">
    <citation type="submission" date="2021-06" db="EMBL/GenBank/DDBJ databases">
        <title>New haloarchaea isolates fom saline soil.</title>
        <authorList>
            <person name="Duran-Viseras A."/>
            <person name="Sanchez-Porro C.S."/>
            <person name="Ventosa A."/>
        </authorList>
    </citation>
    <scope>NUCLEOTIDE SEQUENCE [LARGE SCALE GENOMIC DNA]</scope>
    <source>
        <strain evidence="5 6">JCM 183640</strain>
    </source>
</reference>
<organism evidence="5 6">
    <name type="scientific">Haloarcula limicola</name>
    <dbReference type="NCBI Taxonomy" id="1429915"/>
    <lineage>
        <taxon>Archaea</taxon>
        <taxon>Methanobacteriati</taxon>
        <taxon>Methanobacteriota</taxon>
        <taxon>Stenosarchaea group</taxon>
        <taxon>Halobacteria</taxon>
        <taxon>Halobacteriales</taxon>
        <taxon>Haloarculaceae</taxon>
        <taxon>Haloarcula</taxon>
    </lineage>
</organism>
<protein>
    <submittedName>
        <fullName evidence="5">Flagella E</fullName>
    </submittedName>
</protein>
<evidence type="ECO:0000256" key="3">
    <source>
        <dbReference type="SAM" id="MobiDB-lite"/>
    </source>
</evidence>
<feature type="domain" description="Archaeal flagella protein FlaD/E" evidence="4">
    <location>
        <begin position="75"/>
        <end position="163"/>
    </location>
</feature>
<proteinExistence type="predicted"/>
<dbReference type="EMBL" id="JAHQXF010000002">
    <property type="protein sequence ID" value="MBV0924658.1"/>
    <property type="molecule type" value="Genomic_DNA"/>
</dbReference>
<evidence type="ECO:0000259" key="4">
    <source>
        <dbReference type="Pfam" id="PF04659"/>
    </source>
</evidence>
<dbReference type="GO" id="GO:0097588">
    <property type="term" value="P:archaeal or bacterial-type flagellum-dependent cell motility"/>
    <property type="evidence" value="ECO:0007669"/>
    <property type="project" value="InterPro"/>
</dbReference>
<dbReference type="OrthoDB" id="121879at2157"/>
<dbReference type="PANTHER" id="PTHR40698:SF1">
    <property type="entry name" value="FLAGELLA-RELATED PROTEIN D-RELATED"/>
    <property type="match status" value="1"/>
</dbReference>
<dbReference type="InterPro" id="IPR052494">
    <property type="entry name" value="Flagella_assembly_related"/>
</dbReference>
<comment type="caution">
    <text evidence="5">The sequence shown here is derived from an EMBL/GenBank/DDBJ whole genome shotgun (WGS) entry which is preliminary data.</text>
</comment>
<name>A0A8J8C736_9EURY</name>
<dbReference type="AlphaFoldDB" id="A0A8J8C736"/>
<dbReference type="Pfam" id="PF04659">
    <property type="entry name" value="Arch_fla_DE"/>
    <property type="match status" value="1"/>
</dbReference>
<dbReference type="RefSeq" id="WP_162319214.1">
    <property type="nucleotide sequence ID" value="NZ_JAHQXF010000002.1"/>
</dbReference>
<comment type="subcellular location">
    <subcellularLocation>
        <location evidence="1">Archaeal flagellum</location>
    </subcellularLocation>
</comment>
<dbReference type="PANTHER" id="PTHR40698">
    <property type="entry name" value="FLAGELLA-RELATED PROTEIN E-RELATED-RELATED"/>
    <property type="match status" value="1"/>
</dbReference>
<evidence type="ECO:0000313" key="6">
    <source>
        <dbReference type="Proteomes" id="UP000766550"/>
    </source>
</evidence>
<evidence type="ECO:0000256" key="2">
    <source>
        <dbReference type="ARBA" id="ARBA00022440"/>
    </source>
</evidence>